<reference evidence="6 7" key="1">
    <citation type="submission" date="2023-07" db="EMBL/GenBank/DDBJ databases">
        <title>Genomic Encyclopedia of Type Strains, Phase IV (KMG-IV): sequencing the most valuable type-strain genomes for metagenomic binning, comparative biology and taxonomic classification.</title>
        <authorList>
            <person name="Goeker M."/>
        </authorList>
    </citation>
    <scope>NUCLEOTIDE SEQUENCE [LARGE SCALE GENOMIC DNA]</scope>
    <source>
        <strain evidence="6 7">DSM 17740</strain>
    </source>
</reference>
<keyword evidence="3" id="KW-0472">Membrane</keyword>
<comment type="caution">
    <text evidence="6">The sequence shown here is derived from an EMBL/GenBank/DDBJ whole genome shotgun (WGS) entry which is preliminary data.</text>
</comment>
<keyword evidence="7" id="KW-1185">Reference proteome</keyword>
<evidence type="ECO:0000313" key="6">
    <source>
        <dbReference type="EMBL" id="MDQ0340018.1"/>
    </source>
</evidence>
<gene>
    <name evidence="6" type="ORF">J2S00_002813</name>
</gene>
<proteinExistence type="predicted"/>
<dbReference type="PANTHER" id="PTHR43649">
    <property type="entry name" value="ARABINOSE-BINDING PROTEIN-RELATED"/>
    <property type="match status" value="1"/>
</dbReference>
<keyword evidence="1" id="KW-1003">Cell membrane</keyword>
<dbReference type="PANTHER" id="PTHR43649:SF33">
    <property type="entry name" value="POLYGALACTURONAN_RHAMNOGALACTURONAN-BINDING PROTEIN YTCQ"/>
    <property type="match status" value="1"/>
</dbReference>
<evidence type="ECO:0000313" key="7">
    <source>
        <dbReference type="Proteomes" id="UP001232445"/>
    </source>
</evidence>
<protein>
    <submittedName>
        <fullName evidence="6">Raffinose/stachyose/melibiose transport system substrate-binding protein</fullName>
    </submittedName>
</protein>
<dbReference type="Pfam" id="PF01547">
    <property type="entry name" value="SBP_bac_1"/>
    <property type="match status" value="1"/>
</dbReference>
<evidence type="ECO:0000256" key="5">
    <source>
        <dbReference type="ARBA" id="ARBA00023288"/>
    </source>
</evidence>
<sequence length="433" mass="48346">MPRQVRIFWVWALVFAFLLVGCSGETDSGSGEDQNGQEQETTAGETVKLTITSWRTEDTEAYNRIIEEFNKEYPHIEVEFRPQKNTEYNTLLNTALQSGSAADIIQLRPYQAGMQLADAGYLEPLDSIIALQDFPPEILEAATASDGKIYGVPLSINSAQIYYNTRLFDEYGLEEPKTWDELLDVAETLQQKGIIPFAIGSMEGWILSLTHAVLGPAFYAGNDFVEDILSGDKDFTSEEFVASIEAMKELAKYFPDNYVGLSGDDMRTLFVTEQAGMYVMGSFELEVITQLNPDLEFDFFPTPPASGGEATITTWVDGSYGVNADSPHKQEALTFIEFMTSEQFGTLFANELKRISAVPNVQTDDPMVQKMADLAAENSTPYMILVYFNEGNPTTKQELEAALQGMYLDELTPEEVADKVQQSVNTWFEPNKE</sequence>
<evidence type="ECO:0000256" key="4">
    <source>
        <dbReference type="ARBA" id="ARBA00023139"/>
    </source>
</evidence>
<keyword evidence="5" id="KW-0449">Lipoprotein</keyword>
<keyword evidence="2" id="KW-0732">Signal</keyword>
<dbReference type="InterPro" id="IPR006059">
    <property type="entry name" value="SBP"/>
</dbReference>
<dbReference type="Proteomes" id="UP001232445">
    <property type="component" value="Unassembled WGS sequence"/>
</dbReference>
<accession>A0ABU0CUB3</accession>
<dbReference type="Gene3D" id="3.40.190.10">
    <property type="entry name" value="Periplasmic binding protein-like II"/>
    <property type="match status" value="2"/>
</dbReference>
<keyword evidence="4" id="KW-0564">Palmitate</keyword>
<evidence type="ECO:0000256" key="2">
    <source>
        <dbReference type="ARBA" id="ARBA00022729"/>
    </source>
</evidence>
<evidence type="ECO:0000256" key="1">
    <source>
        <dbReference type="ARBA" id="ARBA00022475"/>
    </source>
</evidence>
<dbReference type="PROSITE" id="PS51257">
    <property type="entry name" value="PROKAR_LIPOPROTEIN"/>
    <property type="match status" value="1"/>
</dbReference>
<dbReference type="EMBL" id="JAUSUQ010000010">
    <property type="protein sequence ID" value="MDQ0340018.1"/>
    <property type="molecule type" value="Genomic_DNA"/>
</dbReference>
<dbReference type="RefSeq" id="WP_307340903.1">
    <property type="nucleotide sequence ID" value="NZ_JAUSUQ010000010.1"/>
</dbReference>
<dbReference type="SUPFAM" id="SSF53850">
    <property type="entry name" value="Periplasmic binding protein-like II"/>
    <property type="match status" value="1"/>
</dbReference>
<dbReference type="InterPro" id="IPR050490">
    <property type="entry name" value="Bact_solute-bd_prot1"/>
</dbReference>
<organism evidence="6 7">
    <name type="scientific">Caldalkalibacillus uzonensis</name>
    <dbReference type="NCBI Taxonomy" id="353224"/>
    <lineage>
        <taxon>Bacteria</taxon>
        <taxon>Bacillati</taxon>
        <taxon>Bacillota</taxon>
        <taxon>Bacilli</taxon>
        <taxon>Bacillales</taxon>
        <taxon>Bacillaceae</taxon>
        <taxon>Caldalkalibacillus</taxon>
    </lineage>
</organism>
<evidence type="ECO:0000256" key="3">
    <source>
        <dbReference type="ARBA" id="ARBA00023136"/>
    </source>
</evidence>
<name>A0ABU0CUB3_9BACI</name>